<keyword evidence="2" id="KW-0472">Membrane</keyword>
<keyword evidence="3" id="KW-0732">Signal</keyword>
<keyword evidence="2" id="KW-0812">Transmembrane</keyword>
<dbReference type="InterPro" id="IPR008613">
    <property type="entry name" value="Excalibur_Ca-bd_domain"/>
</dbReference>
<name>A0A847H8M3_9CORY</name>
<evidence type="ECO:0000259" key="4">
    <source>
        <dbReference type="SMART" id="SM00894"/>
    </source>
</evidence>
<proteinExistence type="predicted"/>
<sequence length="177" mass="17762">MRTTIIGLVTALAVTAGAVQPASAQTSAIMSAQLSTEAFSSNSTDPESELSNGSSSESSTDATESDPGSSDSELTAVIGVLAVAGLIAGGLYWAVQQHIIPNPLPGIIPGPPAPQSAPAPAPAPALAPAPAPAPANNYVYYKNCAAVRAAGKAPLYRGQPGYEAPRLDRDHDGIACE</sequence>
<protein>
    <submittedName>
        <fullName evidence="5">Excalibur calcium-binding domain-containing protein</fullName>
    </submittedName>
</protein>
<feature type="region of interest" description="Disordered" evidence="1">
    <location>
        <begin position="38"/>
        <end position="71"/>
    </location>
</feature>
<dbReference type="Proteomes" id="UP000523614">
    <property type="component" value="Unassembled WGS sequence"/>
</dbReference>
<evidence type="ECO:0000313" key="6">
    <source>
        <dbReference type="Proteomes" id="UP000523614"/>
    </source>
</evidence>
<organism evidence="5 6">
    <name type="scientific">Corynebacterium marinum</name>
    <dbReference type="NCBI Taxonomy" id="349751"/>
    <lineage>
        <taxon>Bacteria</taxon>
        <taxon>Bacillati</taxon>
        <taxon>Actinomycetota</taxon>
        <taxon>Actinomycetes</taxon>
        <taxon>Mycobacteriales</taxon>
        <taxon>Corynebacteriaceae</taxon>
        <taxon>Corynebacterium</taxon>
    </lineage>
</organism>
<feature type="compositionally biased region" description="Low complexity" evidence="1">
    <location>
        <begin position="49"/>
        <end position="62"/>
    </location>
</feature>
<evidence type="ECO:0000256" key="3">
    <source>
        <dbReference type="SAM" id="SignalP"/>
    </source>
</evidence>
<accession>A0A847H8M3</accession>
<feature type="signal peptide" evidence="3">
    <location>
        <begin position="1"/>
        <end position="24"/>
    </location>
</feature>
<dbReference type="EMBL" id="JAAYYP010000003">
    <property type="protein sequence ID" value="NLF89748.1"/>
    <property type="molecule type" value="Genomic_DNA"/>
</dbReference>
<feature type="transmembrane region" description="Helical" evidence="2">
    <location>
        <begin position="74"/>
        <end position="95"/>
    </location>
</feature>
<dbReference type="AlphaFoldDB" id="A0A847H8M3"/>
<dbReference type="SMART" id="SM00894">
    <property type="entry name" value="Excalibur"/>
    <property type="match status" value="1"/>
</dbReference>
<evidence type="ECO:0000313" key="5">
    <source>
        <dbReference type="EMBL" id="NLF89748.1"/>
    </source>
</evidence>
<feature type="chain" id="PRO_5032667049" evidence="3">
    <location>
        <begin position="25"/>
        <end position="177"/>
    </location>
</feature>
<evidence type="ECO:0000256" key="2">
    <source>
        <dbReference type="SAM" id="Phobius"/>
    </source>
</evidence>
<evidence type="ECO:0000256" key="1">
    <source>
        <dbReference type="SAM" id="MobiDB-lite"/>
    </source>
</evidence>
<gene>
    <name evidence="5" type="ORF">GX570_00135</name>
</gene>
<reference evidence="5 6" key="1">
    <citation type="journal article" date="2020" name="Biotechnol. Biofuels">
        <title>New insights from the biogas microbiome by comprehensive genome-resolved metagenomics of nearly 1600 species originating from multiple anaerobic digesters.</title>
        <authorList>
            <person name="Campanaro S."/>
            <person name="Treu L."/>
            <person name="Rodriguez-R L.M."/>
            <person name="Kovalovszki A."/>
            <person name="Ziels R.M."/>
            <person name="Maus I."/>
            <person name="Zhu X."/>
            <person name="Kougias P.G."/>
            <person name="Basile A."/>
            <person name="Luo G."/>
            <person name="Schluter A."/>
            <person name="Konstantinidis K.T."/>
            <person name="Angelidaki I."/>
        </authorList>
    </citation>
    <scope>NUCLEOTIDE SEQUENCE [LARGE SCALE GENOMIC DNA]</scope>
    <source>
        <strain evidence="5">AS06rmzACSIP_235</strain>
    </source>
</reference>
<dbReference type="Pfam" id="PF05901">
    <property type="entry name" value="Excalibur"/>
    <property type="match status" value="1"/>
</dbReference>
<keyword evidence="2" id="KW-1133">Transmembrane helix</keyword>
<feature type="domain" description="Excalibur calcium-binding" evidence="4">
    <location>
        <begin position="140"/>
        <end position="177"/>
    </location>
</feature>
<comment type="caution">
    <text evidence="5">The sequence shown here is derived from an EMBL/GenBank/DDBJ whole genome shotgun (WGS) entry which is preliminary data.</text>
</comment>